<feature type="domain" description="Glycosyltransferase subfamily 4-like N-terminal" evidence="1">
    <location>
        <begin position="18"/>
        <end position="191"/>
    </location>
</feature>
<dbReference type="Gene3D" id="3.40.50.2000">
    <property type="entry name" value="Glycogen Phosphorylase B"/>
    <property type="match status" value="1"/>
</dbReference>
<protein>
    <submittedName>
        <fullName evidence="2">Glycosyltransferase</fullName>
        <ecNumber evidence="2">2.4.-.-</ecNumber>
    </submittedName>
</protein>
<keyword evidence="2" id="KW-0808">Transferase</keyword>
<proteinExistence type="predicted"/>
<evidence type="ECO:0000259" key="1">
    <source>
        <dbReference type="Pfam" id="PF13579"/>
    </source>
</evidence>
<keyword evidence="2" id="KW-0328">Glycosyltransferase</keyword>
<dbReference type="Pfam" id="PF13579">
    <property type="entry name" value="Glyco_trans_4_4"/>
    <property type="match status" value="1"/>
</dbReference>
<keyword evidence="3" id="KW-1185">Reference proteome</keyword>
<gene>
    <name evidence="2" type="ORF">RY831_30730</name>
</gene>
<evidence type="ECO:0000313" key="3">
    <source>
        <dbReference type="Proteomes" id="UP001352263"/>
    </source>
</evidence>
<dbReference type="EMBL" id="JAWIIV010000057">
    <property type="protein sequence ID" value="MEC4723519.1"/>
    <property type="molecule type" value="Genomic_DNA"/>
</dbReference>
<name>A0ABU6JIK7_9BURK</name>
<dbReference type="RefSeq" id="WP_326510133.1">
    <property type="nucleotide sequence ID" value="NZ_JAWIIV010000057.1"/>
</dbReference>
<evidence type="ECO:0000313" key="2">
    <source>
        <dbReference type="EMBL" id="MEC4723519.1"/>
    </source>
</evidence>
<comment type="caution">
    <text evidence="2">The sequence shown here is derived from an EMBL/GenBank/DDBJ whole genome shotgun (WGS) entry which is preliminary data.</text>
</comment>
<dbReference type="EC" id="2.4.-.-" evidence="2"/>
<dbReference type="SUPFAM" id="SSF53756">
    <property type="entry name" value="UDP-Glycosyltransferase/glycogen phosphorylase"/>
    <property type="match status" value="1"/>
</dbReference>
<dbReference type="Proteomes" id="UP001352263">
    <property type="component" value="Unassembled WGS sequence"/>
</dbReference>
<dbReference type="GO" id="GO:0016757">
    <property type="term" value="F:glycosyltransferase activity"/>
    <property type="evidence" value="ECO:0007669"/>
    <property type="project" value="UniProtKB-KW"/>
</dbReference>
<organism evidence="2 3">
    <name type="scientific">Noviherbaspirillum album</name>
    <dbReference type="NCBI Taxonomy" id="3080276"/>
    <lineage>
        <taxon>Bacteria</taxon>
        <taxon>Pseudomonadati</taxon>
        <taxon>Pseudomonadota</taxon>
        <taxon>Betaproteobacteria</taxon>
        <taxon>Burkholderiales</taxon>
        <taxon>Oxalobacteraceae</taxon>
        <taxon>Noviherbaspirillum</taxon>
    </lineage>
</organism>
<sequence length="199" mass="21862">MRLLFDLFPCQTGSRFRGIGRYVMSLADTMARLRGRHDMVAVANGLYPDSADALREQLGRRLPPAHFATYTHPPVGPNEGSDAAIAATLVHHAYQAMAPDVVFCSSPFEGWHEPGTPALPIGRLPSALRVGVLYDLIPCVYPEHYLNVPVVKAWYERRLEALKEFDLLLAISDATRDDAIRILGIEPDRVVNIAGAASS</sequence>
<dbReference type="InterPro" id="IPR028098">
    <property type="entry name" value="Glyco_trans_4-like_N"/>
</dbReference>
<reference evidence="2 3" key="1">
    <citation type="submission" date="2023-10" db="EMBL/GenBank/DDBJ databases">
        <title>Noviherbaspirillum sp. CPCC 100848 genome assembly.</title>
        <authorList>
            <person name="Li X.Y."/>
            <person name="Fang X.M."/>
        </authorList>
    </citation>
    <scope>NUCLEOTIDE SEQUENCE [LARGE SCALE GENOMIC DNA]</scope>
    <source>
        <strain evidence="2 3">CPCC 100848</strain>
    </source>
</reference>
<feature type="non-terminal residue" evidence="2">
    <location>
        <position position="199"/>
    </location>
</feature>
<accession>A0ABU6JIK7</accession>